<dbReference type="HOGENOM" id="CLU_001570_15_4_1"/>
<keyword evidence="7" id="KW-1185">Reference proteome</keyword>
<dbReference type="OMA" id="TRYEERN"/>
<dbReference type="SUPFAM" id="SSF48264">
    <property type="entry name" value="Cytochrome P450"/>
    <property type="match status" value="1"/>
</dbReference>
<dbReference type="PRINTS" id="PR00463">
    <property type="entry name" value="EP450I"/>
</dbReference>
<dbReference type="GO" id="GO:0020037">
    <property type="term" value="F:heme binding"/>
    <property type="evidence" value="ECO:0007669"/>
    <property type="project" value="InterPro"/>
</dbReference>
<accession>A0A061DJV0</accession>
<evidence type="ECO:0000256" key="4">
    <source>
        <dbReference type="PIRSR" id="PIRSR602401-1"/>
    </source>
</evidence>
<comment type="cofactor">
    <cofactor evidence="4">
        <name>heme</name>
        <dbReference type="ChEBI" id="CHEBI:30413"/>
    </cofactor>
</comment>
<keyword evidence="3 4" id="KW-0408">Iron</keyword>
<dbReference type="Pfam" id="PF00067">
    <property type="entry name" value="p450"/>
    <property type="match status" value="1"/>
</dbReference>
<gene>
    <name evidence="6" type="ORF">TCM_001857</name>
</gene>
<dbReference type="EMBL" id="CM001879">
    <property type="protein sequence ID" value="EOX92994.1"/>
    <property type="molecule type" value="Genomic_DNA"/>
</dbReference>
<evidence type="ECO:0000313" key="6">
    <source>
        <dbReference type="EMBL" id="EOX92994.1"/>
    </source>
</evidence>
<dbReference type="GO" id="GO:0005506">
    <property type="term" value="F:iron ion binding"/>
    <property type="evidence" value="ECO:0007669"/>
    <property type="project" value="InterPro"/>
</dbReference>
<dbReference type="Gramene" id="EOX92994">
    <property type="protein sequence ID" value="EOX92994"/>
    <property type="gene ID" value="TCM_001857"/>
</dbReference>
<dbReference type="AlphaFoldDB" id="A0A061DJV0"/>
<dbReference type="GO" id="GO:0004497">
    <property type="term" value="F:monooxygenase activity"/>
    <property type="evidence" value="ECO:0007669"/>
    <property type="project" value="InterPro"/>
</dbReference>
<sequence length="206" mass="23943">MAFKMLAQHPECYSLLLQEHANIINNKRPGENLVLEDVKKMKYTWQAARESMRLFPPIFGSFRKAVAGIEYQRFTTPKGWKVLWTAYGTHYCGVYFQDPQRVDPSRFEEFVPPYVFLPFGGGPSVCAGYQLAKLNILIFVHYVVTRYNWSLIYPDESITMAPLPFPSQGMPVKISPKLFVKPHEDFFFYLIIFFVKIICFGFLLLS</sequence>
<keyword evidence="5" id="KW-0472">Membrane</keyword>
<evidence type="ECO:0000256" key="5">
    <source>
        <dbReference type="SAM" id="Phobius"/>
    </source>
</evidence>
<dbReference type="Proteomes" id="UP000026915">
    <property type="component" value="Chromosome 1"/>
</dbReference>
<evidence type="ECO:0000256" key="2">
    <source>
        <dbReference type="ARBA" id="ARBA00022723"/>
    </source>
</evidence>
<dbReference type="Gene3D" id="1.10.630.10">
    <property type="entry name" value="Cytochrome P450"/>
    <property type="match status" value="1"/>
</dbReference>
<keyword evidence="2 4" id="KW-0479">Metal-binding</keyword>
<dbReference type="STRING" id="3641.A0A061DJV0"/>
<dbReference type="PANTHER" id="PTHR24286">
    <property type="entry name" value="CYTOCHROME P450 26"/>
    <property type="match status" value="1"/>
</dbReference>
<dbReference type="GO" id="GO:0016705">
    <property type="term" value="F:oxidoreductase activity, acting on paired donors, with incorporation or reduction of molecular oxygen"/>
    <property type="evidence" value="ECO:0007669"/>
    <property type="project" value="InterPro"/>
</dbReference>
<dbReference type="InParanoid" id="A0A061DJV0"/>
<evidence type="ECO:0000256" key="3">
    <source>
        <dbReference type="ARBA" id="ARBA00023004"/>
    </source>
</evidence>
<dbReference type="InterPro" id="IPR036396">
    <property type="entry name" value="Cyt_P450_sf"/>
</dbReference>
<comment type="similarity">
    <text evidence="1">Belongs to the cytochrome P450 family.</text>
</comment>
<evidence type="ECO:0000256" key="1">
    <source>
        <dbReference type="ARBA" id="ARBA00010617"/>
    </source>
</evidence>
<keyword evidence="5" id="KW-1133">Transmembrane helix</keyword>
<keyword evidence="4" id="KW-0349">Heme</keyword>
<keyword evidence="5" id="KW-0812">Transmembrane</keyword>
<dbReference type="eggNOG" id="KOG0157">
    <property type="taxonomic scope" value="Eukaryota"/>
</dbReference>
<evidence type="ECO:0000313" key="7">
    <source>
        <dbReference type="Proteomes" id="UP000026915"/>
    </source>
</evidence>
<proteinExistence type="inferred from homology"/>
<feature type="transmembrane region" description="Helical" evidence="5">
    <location>
        <begin position="186"/>
        <end position="205"/>
    </location>
</feature>
<reference evidence="6 7" key="1">
    <citation type="journal article" date="2013" name="Genome Biol.">
        <title>The genome sequence of the most widely cultivated cacao type and its use to identify candidate genes regulating pod color.</title>
        <authorList>
            <person name="Motamayor J.C."/>
            <person name="Mockaitis K."/>
            <person name="Schmutz J."/>
            <person name="Haiminen N."/>
            <person name="Iii D.L."/>
            <person name="Cornejo O."/>
            <person name="Findley S.D."/>
            <person name="Zheng P."/>
            <person name="Utro F."/>
            <person name="Royaert S."/>
            <person name="Saski C."/>
            <person name="Jenkins J."/>
            <person name="Podicheti R."/>
            <person name="Zhao M."/>
            <person name="Scheffler B.E."/>
            <person name="Stack J.C."/>
            <person name="Feltus F.A."/>
            <person name="Mustiga G.M."/>
            <person name="Amores F."/>
            <person name="Phillips W."/>
            <person name="Marelli J.P."/>
            <person name="May G.D."/>
            <person name="Shapiro H."/>
            <person name="Ma J."/>
            <person name="Bustamante C.D."/>
            <person name="Schnell R.J."/>
            <person name="Main D."/>
            <person name="Gilbert D."/>
            <person name="Parida L."/>
            <person name="Kuhn D.N."/>
        </authorList>
    </citation>
    <scope>NUCLEOTIDE SEQUENCE [LARGE SCALE GENOMIC DNA]</scope>
    <source>
        <strain evidence="7">cv. Matina 1-6</strain>
    </source>
</reference>
<name>A0A061DJV0_THECC</name>
<protein>
    <submittedName>
        <fullName evidence="6">Cytochrome P450</fullName>
    </submittedName>
</protein>
<dbReference type="InterPro" id="IPR001128">
    <property type="entry name" value="Cyt_P450"/>
</dbReference>
<dbReference type="PANTHER" id="PTHR24286:SF221">
    <property type="entry name" value="TAXADIENE 5-ALPHA HYDROXYLASE"/>
    <property type="match status" value="1"/>
</dbReference>
<organism evidence="6 7">
    <name type="scientific">Theobroma cacao</name>
    <name type="common">Cacao</name>
    <name type="synonym">Cocoa</name>
    <dbReference type="NCBI Taxonomy" id="3641"/>
    <lineage>
        <taxon>Eukaryota</taxon>
        <taxon>Viridiplantae</taxon>
        <taxon>Streptophyta</taxon>
        <taxon>Embryophyta</taxon>
        <taxon>Tracheophyta</taxon>
        <taxon>Spermatophyta</taxon>
        <taxon>Magnoliopsida</taxon>
        <taxon>eudicotyledons</taxon>
        <taxon>Gunneridae</taxon>
        <taxon>Pentapetalae</taxon>
        <taxon>rosids</taxon>
        <taxon>malvids</taxon>
        <taxon>Malvales</taxon>
        <taxon>Malvaceae</taxon>
        <taxon>Byttnerioideae</taxon>
        <taxon>Theobroma</taxon>
    </lineage>
</organism>
<dbReference type="InterPro" id="IPR002401">
    <property type="entry name" value="Cyt_P450_E_grp-I"/>
</dbReference>
<feature type="binding site" description="axial binding residue" evidence="4">
    <location>
        <position position="126"/>
    </location>
    <ligand>
        <name>heme</name>
        <dbReference type="ChEBI" id="CHEBI:30413"/>
    </ligand>
    <ligandPart>
        <name>Fe</name>
        <dbReference type="ChEBI" id="CHEBI:18248"/>
    </ligandPart>
</feature>